<evidence type="ECO:0000256" key="1">
    <source>
        <dbReference type="SAM" id="Phobius"/>
    </source>
</evidence>
<dbReference type="EMBL" id="FNVS01000003">
    <property type="protein sequence ID" value="SEF61824.1"/>
    <property type="molecule type" value="Genomic_DNA"/>
</dbReference>
<sequence>MLWEEVENKEAFKSIYLNLNYFSQTFSVIFELVSKRKFQFLMKQALFSHTLSIDC</sequence>
<gene>
    <name evidence="2" type="ORF">SAMN05444001_103155</name>
</gene>
<evidence type="ECO:0000313" key="3">
    <source>
        <dbReference type="Proteomes" id="UP000236725"/>
    </source>
</evidence>
<dbReference type="Proteomes" id="UP000236725">
    <property type="component" value="Unassembled WGS sequence"/>
</dbReference>
<reference evidence="2 3" key="1">
    <citation type="submission" date="2016-10" db="EMBL/GenBank/DDBJ databases">
        <authorList>
            <person name="Varghese N."/>
            <person name="Submissions S."/>
        </authorList>
    </citation>
    <scope>NUCLEOTIDE SEQUENCE [LARGE SCALE GENOMIC DNA]</scope>
    <source>
        <strain evidence="2 3">DSM 29073</strain>
    </source>
</reference>
<keyword evidence="3" id="KW-1185">Reference proteome</keyword>
<keyword evidence="1" id="KW-0812">Transmembrane</keyword>
<feature type="transmembrane region" description="Helical" evidence="1">
    <location>
        <begin position="15"/>
        <end position="33"/>
    </location>
</feature>
<keyword evidence="1" id="KW-1133">Transmembrane helix</keyword>
<comment type="caution">
    <text evidence="2">The sequence shown here is derived from an EMBL/GenBank/DDBJ whole genome shotgun (WGS) entry which is preliminary data.</text>
</comment>
<organism evidence="2 3">
    <name type="scientific">Parabacteroides chinchillae</name>
    <dbReference type="NCBI Taxonomy" id="871327"/>
    <lineage>
        <taxon>Bacteria</taxon>
        <taxon>Pseudomonadati</taxon>
        <taxon>Bacteroidota</taxon>
        <taxon>Bacteroidia</taxon>
        <taxon>Bacteroidales</taxon>
        <taxon>Tannerellaceae</taxon>
        <taxon>Parabacteroides</taxon>
    </lineage>
</organism>
<evidence type="ECO:0000313" key="2">
    <source>
        <dbReference type="EMBL" id="SEF61824.1"/>
    </source>
</evidence>
<proteinExistence type="predicted"/>
<dbReference type="AlphaFoldDB" id="A0A8G2F9X4"/>
<keyword evidence="1" id="KW-0472">Membrane</keyword>
<protein>
    <submittedName>
        <fullName evidence="2">Uncharacterized protein</fullName>
    </submittedName>
</protein>
<name>A0A8G2F9X4_9BACT</name>
<accession>A0A8G2F9X4</accession>